<proteinExistence type="predicted"/>
<sequence length="121" mass="14169">MHPRLINFSRSLSVEQKGAMAHTFLMVLKADDASLNLKMYNYIYDQFESIGFGIKSKYMQEYKTNDLAYSYTKINSLSIDQKRWFAISLHGMMYEIGIKPSFKHIQYYLALGQQTSNPYIK</sequence>
<gene>
    <name evidence="1" type="ORF">GCM10007028_10510</name>
</gene>
<name>A0A918V6W5_9FLAO</name>
<evidence type="ECO:0000313" key="1">
    <source>
        <dbReference type="EMBL" id="GGZ74998.1"/>
    </source>
</evidence>
<dbReference type="EMBL" id="BMWZ01000002">
    <property type="protein sequence ID" value="GGZ74998.1"/>
    <property type="molecule type" value="Genomic_DNA"/>
</dbReference>
<dbReference type="AlphaFoldDB" id="A0A918V6W5"/>
<keyword evidence="2" id="KW-1185">Reference proteome</keyword>
<protein>
    <submittedName>
        <fullName evidence="1">Uncharacterized protein</fullName>
    </submittedName>
</protein>
<organism evidence="1 2">
    <name type="scientific">Algibacter mikhailovii</name>
    <dbReference type="NCBI Taxonomy" id="425498"/>
    <lineage>
        <taxon>Bacteria</taxon>
        <taxon>Pseudomonadati</taxon>
        <taxon>Bacteroidota</taxon>
        <taxon>Flavobacteriia</taxon>
        <taxon>Flavobacteriales</taxon>
        <taxon>Flavobacteriaceae</taxon>
        <taxon>Algibacter</taxon>
    </lineage>
</organism>
<accession>A0A918V6W5</accession>
<evidence type="ECO:0000313" key="2">
    <source>
        <dbReference type="Proteomes" id="UP000636004"/>
    </source>
</evidence>
<dbReference type="Proteomes" id="UP000636004">
    <property type="component" value="Unassembled WGS sequence"/>
</dbReference>
<reference evidence="1" key="1">
    <citation type="journal article" date="2014" name="Int. J. Syst. Evol. Microbiol.">
        <title>Complete genome sequence of Corynebacterium casei LMG S-19264T (=DSM 44701T), isolated from a smear-ripened cheese.</title>
        <authorList>
            <consortium name="US DOE Joint Genome Institute (JGI-PGF)"/>
            <person name="Walter F."/>
            <person name="Albersmeier A."/>
            <person name="Kalinowski J."/>
            <person name="Ruckert C."/>
        </authorList>
    </citation>
    <scope>NUCLEOTIDE SEQUENCE</scope>
    <source>
        <strain evidence="1">KCTC 12710</strain>
    </source>
</reference>
<reference evidence="1" key="2">
    <citation type="submission" date="2020-09" db="EMBL/GenBank/DDBJ databases">
        <authorList>
            <person name="Sun Q."/>
            <person name="Kim S."/>
        </authorList>
    </citation>
    <scope>NUCLEOTIDE SEQUENCE</scope>
    <source>
        <strain evidence="1">KCTC 12710</strain>
    </source>
</reference>
<comment type="caution">
    <text evidence="1">The sequence shown here is derived from an EMBL/GenBank/DDBJ whole genome shotgun (WGS) entry which is preliminary data.</text>
</comment>